<dbReference type="AlphaFoldDB" id="A0A426FND4"/>
<gene>
    <name evidence="1" type="ORF">EHV23_12640</name>
</gene>
<dbReference type="Proteomes" id="UP000270261">
    <property type="component" value="Unassembled WGS sequence"/>
</dbReference>
<evidence type="ECO:0008006" key="3">
    <source>
        <dbReference type="Google" id="ProtNLM"/>
    </source>
</evidence>
<name>A0A426FND4_9BURK</name>
<proteinExistence type="predicted"/>
<comment type="caution">
    <text evidence="1">The sequence shown here is derived from an EMBL/GenBank/DDBJ whole genome shotgun (WGS) entry which is preliminary data.</text>
</comment>
<protein>
    <recommendedName>
        <fullName evidence="3">Core-2/I-Branching enzyme</fullName>
    </recommendedName>
</protein>
<organism evidence="1 2">
    <name type="scientific">Lautropia dentalis</name>
    <dbReference type="NCBI Taxonomy" id="2490857"/>
    <lineage>
        <taxon>Bacteria</taxon>
        <taxon>Pseudomonadati</taxon>
        <taxon>Pseudomonadota</taxon>
        <taxon>Betaproteobacteria</taxon>
        <taxon>Burkholderiales</taxon>
        <taxon>Burkholderiaceae</taxon>
        <taxon>Lautropia</taxon>
    </lineage>
</organism>
<keyword evidence="2" id="KW-1185">Reference proteome</keyword>
<accession>A0A426FND4</accession>
<dbReference type="RefSeq" id="WP_125096388.1">
    <property type="nucleotide sequence ID" value="NZ_RRUE01000002.1"/>
</dbReference>
<dbReference type="EMBL" id="RRUE01000002">
    <property type="protein sequence ID" value="RRN44193.1"/>
    <property type="molecule type" value="Genomic_DNA"/>
</dbReference>
<sequence>MKTKIAFVVMSAIHSPESVAQLARALAPHTVVVHHDFSQTPDFHVDEPNVRFVPSPKRTGWAIWGFSEGIFHAIRYAYENLEFDYLQILSPTCLPIKPVSALEAHVAANTSDADFASIDMLADEDALMSVSYRGFAGEESFRHRLLRRMMVMYFNNTPERRDIAGVQLRTGGNLDADGRLRPAARIARFVTRLLVNPVLGGHVFTKRFSPFYGSTWFGARRPVIEWLLKRFNDEDIQSHFPKLCIADEFLIPSMLHQAVVEKGFRQGPFNHCIATFIEANPAWLTDADFNLLKETPAFFGRKFPDDIHTPIRRRVLTELVGLTPDQVVPPEEQAPVPMVERELVAQAA</sequence>
<dbReference type="OrthoDB" id="8885560at2"/>
<reference evidence="1 2" key="1">
    <citation type="submission" date="2018-11" db="EMBL/GenBank/DDBJ databases">
        <title>Genome sequencing of Lautropia sp. KCOM 2505 (= ChDC F240).</title>
        <authorList>
            <person name="Kook J.-K."/>
            <person name="Park S.-N."/>
            <person name="Lim Y.K."/>
        </authorList>
    </citation>
    <scope>NUCLEOTIDE SEQUENCE [LARGE SCALE GENOMIC DNA]</scope>
    <source>
        <strain evidence="1 2">KCOM 2505</strain>
    </source>
</reference>
<evidence type="ECO:0000313" key="1">
    <source>
        <dbReference type="EMBL" id="RRN44193.1"/>
    </source>
</evidence>
<evidence type="ECO:0000313" key="2">
    <source>
        <dbReference type="Proteomes" id="UP000270261"/>
    </source>
</evidence>